<evidence type="ECO:0000256" key="1">
    <source>
        <dbReference type="SAM" id="Phobius"/>
    </source>
</evidence>
<dbReference type="Gene3D" id="3.40.30.10">
    <property type="entry name" value="Glutaredoxin"/>
    <property type="match status" value="1"/>
</dbReference>
<dbReference type="InterPro" id="IPR036249">
    <property type="entry name" value="Thioredoxin-like_sf"/>
</dbReference>
<feature type="transmembrane region" description="Helical" evidence="1">
    <location>
        <begin position="30"/>
        <end position="52"/>
    </location>
</feature>
<dbReference type="EMBL" id="DMZY01000079">
    <property type="protein sequence ID" value="HAV92040.1"/>
    <property type="molecule type" value="Genomic_DNA"/>
</dbReference>
<dbReference type="InterPro" id="IPR013766">
    <property type="entry name" value="Thioredoxin_domain"/>
</dbReference>
<keyword evidence="1" id="KW-0472">Membrane</keyword>
<sequence>MKSENLIKERGIVFMSDLKKTMKKERKNKIITIIAVLPIAVGLVILGLFIYLKLTTNIEISFANPKEIMEYNQKSALYTNISCQDTLNSKVVEFVSDTAMKRIIETANDEKTIIVFFTALGCTGCDEQYPYFKKVAKEFEEKHLFLMNKCQMGNQKFQKKRYIMIDVFPTIIVFRDGKECKRFSNPIEMEDWLKAKGEQY</sequence>
<dbReference type="AlphaFoldDB" id="A0A350H924"/>
<evidence type="ECO:0000259" key="2">
    <source>
        <dbReference type="PROSITE" id="PS51352"/>
    </source>
</evidence>
<dbReference type="SUPFAM" id="SSF52833">
    <property type="entry name" value="Thioredoxin-like"/>
    <property type="match status" value="1"/>
</dbReference>
<evidence type="ECO:0000313" key="3">
    <source>
        <dbReference type="EMBL" id="HAV92040.1"/>
    </source>
</evidence>
<protein>
    <recommendedName>
        <fullName evidence="2">Thioredoxin domain-containing protein</fullName>
    </recommendedName>
</protein>
<dbReference type="Pfam" id="PF00085">
    <property type="entry name" value="Thioredoxin"/>
    <property type="match status" value="1"/>
</dbReference>
<dbReference type="CDD" id="cd02947">
    <property type="entry name" value="TRX_family"/>
    <property type="match status" value="1"/>
</dbReference>
<keyword evidence="1" id="KW-0812">Transmembrane</keyword>
<name>A0A350H924_UNCW3</name>
<feature type="domain" description="Thioredoxin" evidence="2">
    <location>
        <begin position="72"/>
        <end position="200"/>
    </location>
</feature>
<evidence type="ECO:0000313" key="4">
    <source>
        <dbReference type="Proteomes" id="UP000264062"/>
    </source>
</evidence>
<accession>A0A350H924</accession>
<dbReference type="PROSITE" id="PS51352">
    <property type="entry name" value="THIOREDOXIN_2"/>
    <property type="match status" value="1"/>
</dbReference>
<comment type="caution">
    <text evidence="3">The sequence shown here is derived from an EMBL/GenBank/DDBJ whole genome shotgun (WGS) entry which is preliminary data.</text>
</comment>
<proteinExistence type="predicted"/>
<gene>
    <name evidence="3" type="ORF">DCW38_02535</name>
</gene>
<organism evidence="3 4">
    <name type="scientific">candidate division WOR-3 bacterium</name>
    <dbReference type="NCBI Taxonomy" id="2052148"/>
    <lineage>
        <taxon>Bacteria</taxon>
        <taxon>Bacteria division WOR-3</taxon>
    </lineage>
</organism>
<keyword evidence="1" id="KW-1133">Transmembrane helix</keyword>
<reference evidence="3 4" key="1">
    <citation type="journal article" date="2018" name="Nat. Biotechnol.">
        <title>A standardized bacterial taxonomy based on genome phylogeny substantially revises the tree of life.</title>
        <authorList>
            <person name="Parks D.H."/>
            <person name="Chuvochina M."/>
            <person name="Waite D.W."/>
            <person name="Rinke C."/>
            <person name="Skarshewski A."/>
            <person name="Chaumeil P.A."/>
            <person name="Hugenholtz P."/>
        </authorList>
    </citation>
    <scope>NUCLEOTIDE SEQUENCE [LARGE SCALE GENOMIC DNA]</scope>
    <source>
        <strain evidence="3">UBA9956</strain>
    </source>
</reference>
<dbReference type="Proteomes" id="UP000264062">
    <property type="component" value="Unassembled WGS sequence"/>
</dbReference>